<accession>A0A829HG32</accession>
<sequence length="209" mass="24141">MSRNYWEDVYQSKQVDQVSWYQQQDQKTLELIQSQNLSADAKIIDVGSGASLLIDQLIESGYKNLHVLDLSETALKTTQARLIEKSLESSQIHWLVADICTAELAPQFFDVWHDRAVFHFMVTEEQQAQYLKNVRHALKQKGLLMISAFAEDGPTQCSGLPVERYSVEKLAQRLGEDFGLIHYESSIHLTPWDTKQNFIHTMWLLKEQK</sequence>
<comment type="caution">
    <text evidence="2">The sequence shown here is derived from an EMBL/GenBank/DDBJ whole genome shotgun (WGS) entry which is preliminary data.</text>
</comment>
<keyword evidence="3" id="KW-1185">Reference proteome</keyword>
<dbReference type="RefSeq" id="WP_016660371.1">
    <property type="nucleotide sequence ID" value="NZ_ASQH01000003.1"/>
</dbReference>
<dbReference type="EMBL" id="ATGG01000017">
    <property type="protein sequence ID" value="EPF80191.1"/>
    <property type="molecule type" value="Genomic_DNA"/>
</dbReference>
<dbReference type="PANTHER" id="PTHR12843">
    <property type="entry name" value="PROTEIN-LYSINE N-METHYLTRANSFERASE METTL10"/>
    <property type="match status" value="1"/>
</dbReference>
<evidence type="ECO:0000259" key="1">
    <source>
        <dbReference type="Pfam" id="PF13649"/>
    </source>
</evidence>
<dbReference type="Proteomes" id="UP000014523">
    <property type="component" value="Unassembled WGS sequence"/>
</dbReference>
<dbReference type="SUPFAM" id="SSF53335">
    <property type="entry name" value="S-adenosyl-L-methionine-dependent methyltransferases"/>
    <property type="match status" value="1"/>
</dbReference>
<protein>
    <recommendedName>
        <fullName evidence="1">Methyltransferase domain-containing protein</fullName>
    </recommendedName>
</protein>
<dbReference type="InterPro" id="IPR029063">
    <property type="entry name" value="SAM-dependent_MTases_sf"/>
</dbReference>
<dbReference type="Pfam" id="PF13649">
    <property type="entry name" value="Methyltransf_25"/>
    <property type="match status" value="1"/>
</dbReference>
<gene>
    <name evidence="2" type="ORF">F957_02264</name>
</gene>
<reference evidence="2 3" key="1">
    <citation type="submission" date="2013-06" db="EMBL/GenBank/DDBJ databases">
        <title>The Genome Sequence of Acinetobacter gyllenbergii CIP 110306.</title>
        <authorList>
            <consortium name="The Broad Institute Genome Sequencing Platform"/>
            <consortium name="The Broad Institute Genome Sequencing Center for Infectious Disease"/>
            <person name="Cerqueira G."/>
            <person name="Feldgarden M."/>
            <person name="Courvalin P."/>
            <person name="Perichon B."/>
            <person name="Grillot-Courvalin C."/>
            <person name="Clermont D."/>
            <person name="Rocha E."/>
            <person name="Yoon E.-J."/>
            <person name="Nemec A."/>
            <person name="Young S.K."/>
            <person name="Zeng Q."/>
            <person name="Gargeya S."/>
            <person name="Fitzgerald M."/>
            <person name="Abouelleil A."/>
            <person name="Alvarado L."/>
            <person name="Berlin A.M."/>
            <person name="Chapman S.B."/>
            <person name="Dewar J."/>
            <person name="Goldberg J."/>
            <person name="Griggs A."/>
            <person name="Gujja S."/>
            <person name="Hansen M."/>
            <person name="Howarth C."/>
            <person name="Imamovic A."/>
            <person name="Larimer J."/>
            <person name="McCowan C."/>
            <person name="Murphy C."/>
            <person name="Pearson M."/>
            <person name="Priest M."/>
            <person name="Roberts A."/>
            <person name="Saif S."/>
            <person name="Shea T."/>
            <person name="Sykes S."/>
            <person name="Wortman J."/>
            <person name="Nusbaum C."/>
            <person name="Birren B."/>
        </authorList>
    </citation>
    <scope>NUCLEOTIDE SEQUENCE [LARGE SCALE GENOMIC DNA]</scope>
    <source>
        <strain evidence="2 3">CIP 110306</strain>
    </source>
</reference>
<dbReference type="PANTHER" id="PTHR12843:SF5">
    <property type="entry name" value="EEF1A LYSINE METHYLTRANSFERASE 2"/>
    <property type="match status" value="1"/>
</dbReference>
<dbReference type="Gene3D" id="3.40.50.150">
    <property type="entry name" value="Vaccinia Virus protein VP39"/>
    <property type="match status" value="1"/>
</dbReference>
<organism evidence="2 3">
    <name type="scientific">Acinetobacter gyllenbergii CIP 110306 = MTCC 11365</name>
    <dbReference type="NCBI Taxonomy" id="1217657"/>
    <lineage>
        <taxon>Bacteria</taxon>
        <taxon>Pseudomonadati</taxon>
        <taxon>Pseudomonadota</taxon>
        <taxon>Gammaproteobacteria</taxon>
        <taxon>Moraxellales</taxon>
        <taxon>Moraxellaceae</taxon>
        <taxon>Acinetobacter</taxon>
    </lineage>
</organism>
<evidence type="ECO:0000313" key="2">
    <source>
        <dbReference type="EMBL" id="EPF80191.1"/>
    </source>
</evidence>
<evidence type="ECO:0000313" key="3">
    <source>
        <dbReference type="Proteomes" id="UP000014523"/>
    </source>
</evidence>
<dbReference type="AlphaFoldDB" id="A0A829HG32"/>
<proteinExistence type="predicted"/>
<dbReference type="InterPro" id="IPR041698">
    <property type="entry name" value="Methyltransf_25"/>
</dbReference>
<name>A0A829HG32_9GAMM</name>
<feature type="domain" description="Methyltransferase" evidence="1">
    <location>
        <begin position="43"/>
        <end position="142"/>
    </location>
</feature>
<dbReference type="CDD" id="cd02440">
    <property type="entry name" value="AdoMet_MTases"/>
    <property type="match status" value="1"/>
</dbReference>